<dbReference type="UniPathway" id="UPA00049">
    <property type="reaction ID" value="UER00059"/>
</dbReference>
<dbReference type="Gene3D" id="3.40.50.1220">
    <property type="entry name" value="TPP-binding domain"/>
    <property type="match status" value="1"/>
</dbReference>
<dbReference type="InterPro" id="IPR011766">
    <property type="entry name" value="TPP_enzyme_TPP-bd"/>
</dbReference>
<dbReference type="InterPro" id="IPR000399">
    <property type="entry name" value="TPP-bd_CS"/>
</dbReference>
<keyword evidence="5 12" id="KW-0028">Amino-acid biosynthesis</keyword>
<evidence type="ECO:0000259" key="14">
    <source>
        <dbReference type="Pfam" id="PF02775"/>
    </source>
</evidence>
<dbReference type="FunFam" id="3.40.50.970:FF:000007">
    <property type="entry name" value="Acetolactate synthase"/>
    <property type="match status" value="1"/>
</dbReference>
<comment type="catalytic activity">
    <reaction evidence="11 12">
        <text>2 pyruvate + H(+) = (2S)-2-acetolactate + CO2</text>
        <dbReference type="Rhea" id="RHEA:25249"/>
        <dbReference type="ChEBI" id="CHEBI:15361"/>
        <dbReference type="ChEBI" id="CHEBI:15378"/>
        <dbReference type="ChEBI" id="CHEBI:16526"/>
        <dbReference type="ChEBI" id="CHEBI:58476"/>
        <dbReference type="EC" id="2.2.1.6"/>
    </reaction>
</comment>
<dbReference type="Pfam" id="PF02775">
    <property type="entry name" value="TPP_enzyme_C"/>
    <property type="match status" value="1"/>
</dbReference>
<dbReference type="EC" id="2.2.1.6" evidence="4 12"/>
<evidence type="ECO:0000259" key="13">
    <source>
        <dbReference type="Pfam" id="PF00205"/>
    </source>
</evidence>
<feature type="domain" description="Thiamine pyrophosphate enzyme N-terminal TPP-binding" evidence="15">
    <location>
        <begin position="5"/>
        <end position="117"/>
    </location>
</feature>
<feature type="domain" description="Thiamine pyrophosphate enzyme central" evidence="13">
    <location>
        <begin position="193"/>
        <end position="328"/>
    </location>
</feature>
<comment type="pathway">
    <text evidence="1 12">Amino-acid biosynthesis; L-isoleucine biosynthesis; L-isoleucine from 2-oxobutanoate: step 1/4.</text>
</comment>
<evidence type="ECO:0000256" key="5">
    <source>
        <dbReference type="ARBA" id="ARBA00022605"/>
    </source>
</evidence>
<evidence type="ECO:0000256" key="4">
    <source>
        <dbReference type="ARBA" id="ARBA00013145"/>
    </source>
</evidence>
<dbReference type="Gene3D" id="3.40.50.970">
    <property type="match status" value="2"/>
</dbReference>
<comment type="similarity">
    <text evidence="3 12">Belongs to the TPP enzyme family.</text>
</comment>
<dbReference type="Pfam" id="PF00205">
    <property type="entry name" value="TPP_enzyme_M"/>
    <property type="match status" value="1"/>
</dbReference>
<dbReference type="InterPro" id="IPR012846">
    <property type="entry name" value="Acetolactate_synth_lsu"/>
</dbReference>
<dbReference type="PROSITE" id="PS00187">
    <property type="entry name" value="TPP_ENZYMES"/>
    <property type="match status" value="1"/>
</dbReference>
<dbReference type="GO" id="GO:0030976">
    <property type="term" value="F:thiamine pyrophosphate binding"/>
    <property type="evidence" value="ECO:0007669"/>
    <property type="project" value="UniProtKB-UniRule"/>
</dbReference>
<comment type="cofactor">
    <cofactor evidence="12">
        <name>thiamine diphosphate</name>
        <dbReference type="ChEBI" id="CHEBI:58937"/>
    </cofactor>
    <text evidence="12">Binds 1 thiamine pyrophosphate per subunit.</text>
</comment>
<evidence type="ECO:0000256" key="9">
    <source>
        <dbReference type="ARBA" id="ARBA00023052"/>
    </source>
</evidence>
<evidence type="ECO:0000256" key="1">
    <source>
        <dbReference type="ARBA" id="ARBA00004974"/>
    </source>
</evidence>
<keyword evidence="8 12" id="KW-0460">Magnesium</keyword>
<evidence type="ECO:0000313" key="16">
    <source>
        <dbReference type="EMBL" id="MSS01250.1"/>
    </source>
</evidence>
<evidence type="ECO:0000256" key="12">
    <source>
        <dbReference type="RuleBase" id="RU003591"/>
    </source>
</evidence>
<dbReference type="InterPro" id="IPR012001">
    <property type="entry name" value="Thiamin_PyroP_enz_TPP-bd_dom"/>
</dbReference>
<dbReference type="CDD" id="cd02015">
    <property type="entry name" value="TPP_AHAS"/>
    <property type="match status" value="1"/>
</dbReference>
<dbReference type="GO" id="GO:0000287">
    <property type="term" value="F:magnesium ion binding"/>
    <property type="evidence" value="ECO:0007669"/>
    <property type="project" value="UniProtKB-UniRule"/>
</dbReference>
<dbReference type="InterPro" id="IPR039368">
    <property type="entry name" value="AHAS_TPP"/>
</dbReference>
<dbReference type="InterPro" id="IPR029061">
    <property type="entry name" value="THDP-binding"/>
</dbReference>
<evidence type="ECO:0000256" key="3">
    <source>
        <dbReference type="ARBA" id="ARBA00007812"/>
    </source>
</evidence>
<comment type="pathway">
    <text evidence="2 12">Amino-acid biosynthesis; L-valine biosynthesis; L-valine from pyruvate: step 1/4.</text>
</comment>
<dbReference type="Proteomes" id="UP000470082">
    <property type="component" value="Unassembled WGS sequence"/>
</dbReference>
<evidence type="ECO:0000256" key="2">
    <source>
        <dbReference type="ARBA" id="ARBA00005025"/>
    </source>
</evidence>
<name>A0A7X2T3B2_9FIRM</name>
<dbReference type="AlphaFoldDB" id="A0A7X2T3B2"/>
<dbReference type="PANTHER" id="PTHR18968:SF13">
    <property type="entry name" value="ACETOLACTATE SYNTHASE CATALYTIC SUBUNIT, MITOCHONDRIAL"/>
    <property type="match status" value="1"/>
</dbReference>
<keyword evidence="17" id="KW-1185">Reference proteome</keyword>
<dbReference type="InterPro" id="IPR012000">
    <property type="entry name" value="Thiamin_PyroP_enz_cen_dom"/>
</dbReference>
<dbReference type="PANTHER" id="PTHR18968">
    <property type="entry name" value="THIAMINE PYROPHOSPHATE ENZYMES"/>
    <property type="match status" value="1"/>
</dbReference>
<evidence type="ECO:0000259" key="15">
    <source>
        <dbReference type="Pfam" id="PF02776"/>
    </source>
</evidence>
<reference evidence="16 17" key="1">
    <citation type="submission" date="2019-08" db="EMBL/GenBank/DDBJ databases">
        <title>In-depth cultivation of the pig gut microbiome towards novel bacterial diversity and tailored functional studies.</title>
        <authorList>
            <person name="Wylensek D."/>
            <person name="Hitch T.C.A."/>
            <person name="Clavel T."/>
        </authorList>
    </citation>
    <scope>NUCLEOTIDE SEQUENCE [LARGE SCALE GENOMIC DNA]</scope>
    <source>
        <strain evidence="16 17">LKV-178-WT-2G</strain>
    </source>
</reference>
<accession>A0A7X2T3B2</accession>
<evidence type="ECO:0000256" key="7">
    <source>
        <dbReference type="ARBA" id="ARBA00022723"/>
    </source>
</evidence>
<evidence type="ECO:0000313" key="17">
    <source>
        <dbReference type="Proteomes" id="UP000470082"/>
    </source>
</evidence>
<dbReference type="SUPFAM" id="SSF52467">
    <property type="entry name" value="DHS-like NAD/FAD-binding domain"/>
    <property type="match status" value="1"/>
</dbReference>
<evidence type="ECO:0000256" key="6">
    <source>
        <dbReference type="ARBA" id="ARBA00022679"/>
    </source>
</evidence>
<dbReference type="EMBL" id="VUMM01000004">
    <property type="protein sequence ID" value="MSS01250.1"/>
    <property type="molecule type" value="Genomic_DNA"/>
</dbReference>
<dbReference type="NCBIfam" id="TIGR00118">
    <property type="entry name" value="acolac_lg"/>
    <property type="match status" value="1"/>
</dbReference>
<keyword evidence="9 12" id="KW-0786">Thiamine pyrophosphate</keyword>
<dbReference type="RefSeq" id="WP_154459716.1">
    <property type="nucleotide sequence ID" value="NZ_VUMM01000004.1"/>
</dbReference>
<dbReference type="CDD" id="cd07035">
    <property type="entry name" value="TPP_PYR_POX_like"/>
    <property type="match status" value="1"/>
</dbReference>
<dbReference type="UniPathway" id="UPA00047">
    <property type="reaction ID" value="UER00055"/>
</dbReference>
<organism evidence="16 17">
    <name type="scientific">Floccifex porci</name>
    <dbReference type="NCBI Taxonomy" id="2606629"/>
    <lineage>
        <taxon>Bacteria</taxon>
        <taxon>Bacillati</taxon>
        <taxon>Bacillota</taxon>
        <taxon>Erysipelotrichia</taxon>
        <taxon>Erysipelotrichales</taxon>
        <taxon>Erysipelotrichaceae</taxon>
        <taxon>Floccifex</taxon>
    </lineage>
</organism>
<gene>
    <name evidence="16" type="primary">ilvB</name>
    <name evidence="16" type="ORF">FYJ50_03880</name>
</gene>
<protein>
    <recommendedName>
        <fullName evidence="4 12">Acetolactate synthase</fullName>
        <ecNumber evidence="4 12">2.2.1.6</ecNumber>
    </recommendedName>
</protein>
<dbReference type="SUPFAM" id="SSF52518">
    <property type="entry name" value="Thiamin diphosphate-binding fold (THDP-binding)"/>
    <property type="match status" value="2"/>
</dbReference>
<sequence>MKLSGSQIIMEVLLEHGVDTVFGYPGGAALNVYDELYKYQDKIHHVLTAHEQGASHAADGYARATGKTGVVFATSGPGATNLVTGIATAMLDSIPMIAITCNVSSNAIGRDAFQEVSITGVTLPITKHNYFVNKIEDLADAIRNAFRIANEGRKGPVLIDITKDVTDPNNLYEYKKQKPFPLTKSPTASDSQLQEIAQIMNEAKRPVIYYGGGVNASHAQKELNELIEKYDCPATYTLMGAGAVRYDNPKNLGLIGMHGSMQANIAIDNADLVIALGTRFSDRVALNPRKFAKHAGIIQIDIDESEINKNVLINYQVIGDIKEVLSSLLPLIDKTKHKDWIDECHKAHKWVDIELQGAKLRPRDIIEATCTITDKETIYVTDVGQHQMWAAQYVHHIKSENFLTSGGLGTMGYGYGAAIGAQFGQPEKRVIHFTGDGSFHMNLNECCTAVSNELPIITIIFDNKVLGMVYQWQTAFYGKRYSNTTPGRKTNYPKLAEGFGATGFEVNTLDEFKEAFSKALKINGPVWIACNILKEERVLPMIPNGGTVSDMIIK</sequence>
<comment type="caution">
    <text evidence="16">The sequence shown here is derived from an EMBL/GenBank/DDBJ whole genome shotgun (WGS) entry which is preliminary data.</text>
</comment>
<keyword evidence="6 12" id="KW-0808">Transferase</keyword>
<dbReference type="GO" id="GO:0009099">
    <property type="term" value="P:L-valine biosynthetic process"/>
    <property type="evidence" value="ECO:0007669"/>
    <property type="project" value="UniProtKB-UniPathway"/>
</dbReference>
<keyword evidence="7 12" id="KW-0479">Metal-binding</keyword>
<evidence type="ECO:0000256" key="11">
    <source>
        <dbReference type="ARBA" id="ARBA00048670"/>
    </source>
</evidence>
<proteinExistence type="inferred from homology"/>
<dbReference type="GO" id="GO:0005948">
    <property type="term" value="C:acetolactate synthase complex"/>
    <property type="evidence" value="ECO:0007669"/>
    <property type="project" value="TreeGrafter"/>
</dbReference>
<dbReference type="GO" id="GO:0009097">
    <property type="term" value="P:isoleucine biosynthetic process"/>
    <property type="evidence" value="ECO:0007669"/>
    <property type="project" value="UniProtKB-UniPathway"/>
</dbReference>
<dbReference type="InterPro" id="IPR029035">
    <property type="entry name" value="DHS-like_NAD/FAD-binding_dom"/>
</dbReference>
<keyword evidence="10 12" id="KW-0100">Branched-chain amino acid biosynthesis</keyword>
<dbReference type="GO" id="GO:0003984">
    <property type="term" value="F:acetolactate synthase activity"/>
    <property type="evidence" value="ECO:0007669"/>
    <property type="project" value="UniProtKB-EC"/>
</dbReference>
<dbReference type="FunFam" id="3.40.50.1220:FF:000008">
    <property type="entry name" value="Acetolactate synthase"/>
    <property type="match status" value="1"/>
</dbReference>
<dbReference type="GO" id="GO:0050660">
    <property type="term" value="F:flavin adenine dinucleotide binding"/>
    <property type="evidence" value="ECO:0007669"/>
    <property type="project" value="InterPro"/>
</dbReference>
<comment type="cofactor">
    <cofactor evidence="12">
        <name>Mg(2+)</name>
        <dbReference type="ChEBI" id="CHEBI:18420"/>
    </cofactor>
    <text evidence="12">Binds 1 Mg(2+) ion per subunit.</text>
</comment>
<evidence type="ECO:0000256" key="10">
    <source>
        <dbReference type="ARBA" id="ARBA00023304"/>
    </source>
</evidence>
<dbReference type="InterPro" id="IPR045229">
    <property type="entry name" value="TPP_enz"/>
</dbReference>
<dbReference type="Pfam" id="PF02776">
    <property type="entry name" value="TPP_enzyme_N"/>
    <property type="match status" value="1"/>
</dbReference>
<evidence type="ECO:0000256" key="8">
    <source>
        <dbReference type="ARBA" id="ARBA00022842"/>
    </source>
</evidence>
<feature type="domain" description="Thiamine pyrophosphate enzyme TPP-binding" evidence="14">
    <location>
        <begin position="382"/>
        <end position="529"/>
    </location>
</feature>